<sequence>MEYATHMNNQEWYSQVIRFCQLSERCNSCPFYLLNGKNEQFLTTERPCFASKEALAALDTWLAESHENECEQKIDQDDDNQWLKDLLKVQFHEDDDEDDFFSDEEFI</sequence>
<comment type="caution">
    <text evidence="1">The sequence shown here is derived from an EMBL/GenBank/DDBJ whole genome shotgun (WGS) entry which is preliminary data.</text>
</comment>
<proteinExistence type="predicted"/>
<name>A0A644WP36_9ZZZZ</name>
<accession>A0A644WP36</accession>
<protein>
    <submittedName>
        <fullName evidence="1">Uncharacterized protein</fullName>
    </submittedName>
</protein>
<reference evidence="1" key="1">
    <citation type="submission" date="2019-08" db="EMBL/GenBank/DDBJ databases">
        <authorList>
            <person name="Kucharzyk K."/>
            <person name="Murdoch R.W."/>
            <person name="Higgins S."/>
            <person name="Loffler F."/>
        </authorList>
    </citation>
    <scope>NUCLEOTIDE SEQUENCE</scope>
</reference>
<dbReference type="AlphaFoldDB" id="A0A644WP36"/>
<organism evidence="1">
    <name type="scientific">bioreactor metagenome</name>
    <dbReference type="NCBI Taxonomy" id="1076179"/>
    <lineage>
        <taxon>unclassified sequences</taxon>
        <taxon>metagenomes</taxon>
        <taxon>ecological metagenomes</taxon>
    </lineage>
</organism>
<gene>
    <name evidence="1" type="ORF">SDC9_51946</name>
</gene>
<dbReference type="EMBL" id="VSSQ01001153">
    <property type="protein sequence ID" value="MPM05656.1"/>
    <property type="molecule type" value="Genomic_DNA"/>
</dbReference>
<evidence type="ECO:0000313" key="1">
    <source>
        <dbReference type="EMBL" id="MPM05656.1"/>
    </source>
</evidence>